<keyword evidence="4" id="KW-0560">Oxidoreductase</keyword>
<dbReference type="AlphaFoldDB" id="A0A096ALQ1"/>
<dbReference type="InterPro" id="IPR052034">
    <property type="entry name" value="NasD-like"/>
</dbReference>
<keyword evidence="2" id="KW-0349">Heme</keyword>
<dbReference type="SUPFAM" id="SSF56014">
    <property type="entry name" value="Nitrite and sulphite reductase 4Fe-4S domain-like"/>
    <property type="match status" value="1"/>
</dbReference>
<dbReference type="Gene3D" id="3.30.413.10">
    <property type="entry name" value="Sulfite Reductase Hemoprotein, domain 1"/>
    <property type="match status" value="1"/>
</dbReference>
<evidence type="ECO:0000256" key="4">
    <source>
        <dbReference type="ARBA" id="ARBA00023002"/>
    </source>
</evidence>
<gene>
    <name evidence="8" type="ORF">HMPREF0872_02670</name>
</gene>
<comment type="caution">
    <text evidence="8">The sequence shown here is derived from an EMBL/GenBank/DDBJ whole genome shotgun (WGS) entry which is preliminary data.</text>
</comment>
<protein>
    <submittedName>
        <fullName evidence="8">Nitrite and sulfite reductase 4Fe-4S domain-containing protein</fullName>
    </submittedName>
</protein>
<evidence type="ECO:0000256" key="6">
    <source>
        <dbReference type="ARBA" id="ARBA00023014"/>
    </source>
</evidence>
<keyword evidence="3" id="KW-0479">Metal-binding</keyword>
<dbReference type="InterPro" id="IPR045854">
    <property type="entry name" value="NO2/SO3_Rdtase_4Fe4S_sf"/>
</dbReference>
<accession>A0A096ALQ1</accession>
<sequence length="200" mass="22071">MKTSIILHARHNEFSPKQMMEIVALGEKYGGYFRHVVTGIQIYNITKEDKECIIHELPEGIVQVKHRGVNNLLACVGKGNCKNGLMETRKLEAYIDAHHYGKGTAHKCKIGISGCGRNCADVMVKDIGFYGTVNGFVMSLGGTTGHRPQAGQIIARNLSVEQAKKAIDIVIDWYISNAEPKERIAKVLARLGNPLENVDL</sequence>
<name>A0A096ALQ1_9FIRM</name>
<keyword evidence="6" id="KW-0411">Iron-sulfur</keyword>
<evidence type="ECO:0000256" key="2">
    <source>
        <dbReference type="ARBA" id="ARBA00022617"/>
    </source>
</evidence>
<dbReference type="EMBL" id="JRNT01000006">
    <property type="protein sequence ID" value="KGF48013.1"/>
    <property type="molecule type" value="Genomic_DNA"/>
</dbReference>
<keyword evidence="5" id="KW-0408">Iron</keyword>
<dbReference type="Proteomes" id="UP000029628">
    <property type="component" value="Unassembled WGS sequence"/>
</dbReference>
<evidence type="ECO:0000313" key="9">
    <source>
        <dbReference type="Proteomes" id="UP000029628"/>
    </source>
</evidence>
<organism evidence="8 9">
    <name type="scientific">Veillonella montpellierensis DNF00314</name>
    <dbReference type="NCBI Taxonomy" id="1401067"/>
    <lineage>
        <taxon>Bacteria</taxon>
        <taxon>Bacillati</taxon>
        <taxon>Bacillota</taxon>
        <taxon>Negativicutes</taxon>
        <taxon>Veillonellales</taxon>
        <taxon>Veillonellaceae</taxon>
        <taxon>Veillonella</taxon>
    </lineage>
</organism>
<dbReference type="GO" id="GO:0046872">
    <property type="term" value="F:metal ion binding"/>
    <property type="evidence" value="ECO:0007669"/>
    <property type="project" value="UniProtKB-KW"/>
</dbReference>
<keyword evidence="9" id="KW-1185">Reference proteome</keyword>
<feature type="domain" description="Nitrite/sulphite reductase 4Fe-4S" evidence="7">
    <location>
        <begin position="68"/>
        <end position="192"/>
    </location>
</feature>
<keyword evidence="1" id="KW-0004">4Fe-4S</keyword>
<evidence type="ECO:0000256" key="5">
    <source>
        <dbReference type="ARBA" id="ARBA00023004"/>
    </source>
</evidence>
<dbReference type="PANTHER" id="PTHR43809">
    <property type="entry name" value="NITRITE REDUCTASE (NADH) LARGE SUBUNIT"/>
    <property type="match status" value="1"/>
</dbReference>
<dbReference type="GO" id="GO:0051539">
    <property type="term" value="F:4 iron, 4 sulfur cluster binding"/>
    <property type="evidence" value="ECO:0007669"/>
    <property type="project" value="UniProtKB-KW"/>
</dbReference>
<evidence type="ECO:0000259" key="7">
    <source>
        <dbReference type="Pfam" id="PF01077"/>
    </source>
</evidence>
<evidence type="ECO:0000313" key="8">
    <source>
        <dbReference type="EMBL" id="KGF48013.1"/>
    </source>
</evidence>
<dbReference type="InterPro" id="IPR006066">
    <property type="entry name" value="NO2/SO3_Rdtase_FeS/sirohaem_BS"/>
</dbReference>
<evidence type="ECO:0000256" key="1">
    <source>
        <dbReference type="ARBA" id="ARBA00022485"/>
    </source>
</evidence>
<reference evidence="8 9" key="1">
    <citation type="submission" date="2014-07" db="EMBL/GenBank/DDBJ databases">
        <authorList>
            <person name="McCorrison J."/>
            <person name="Sanka R."/>
            <person name="Torralba M."/>
            <person name="Gillis M."/>
            <person name="Haft D.H."/>
            <person name="Methe B."/>
            <person name="Sutton G."/>
            <person name="Nelson K.E."/>
        </authorList>
    </citation>
    <scope>NUCLEOTIDE SEQUENCE [LARGE SCALE GENOMIC DNA]</scope>
    <source>
        <strain evidence="8 9">DNF00314</strain>
    </source>
</reference>
<dbReference type="PANTHER" id="PTHR43809:SF1">
    <property type="entry name" value="NITRITE REDUCTASE (NADH) LARGE SUBUNIT"/>
    <property type="match status" value="1"/>
</dbReference>
<dbReference type="eggNOG" id="COG1251">
    <property type="taxonomic scope" value="Bacteria"/>
</dbReference>
<dbReference type="GO" id="GO:0020037">
    <property type="term" value="F:heme binding"/>
    <property type="evidence" value="ECO:0007669"/>
    <property type="project" value="InterPro"/>
</dbReference>
<dbReference type="Pfam" id="PF01077">
    <property type="entry name" value="NIR_SIR"/>
    <property type="match status" value="1"/>
</dbReference>
<evidence type="ECO:0000256" key="3">
    <source>
        <dbReference type="ARBA" id="ARBA00022723"/>
    </source>
</evidence>
<proteinExistence type="predicted"/>
<dbReference type="GO" id="GO:0016491">
    <property type="term" value="F:oxidoreductase activity"/>
    <property type="evidence" value="ECO:0007669"/>
    <property type="project" value="UniProtKB-KW"/>
</dbReference>
<dbReference type="RefSeq" id="WP_038151572.1">
    <property type="nucleotide sequence ID" value="NZ_JRNT01000006.1"/>
</dbReference>
<dbReference type="PROSITE" id="PS00365">
    <property type="entry name" value="NIR_SIR"/>
    <property type="match status" value="1"/>
</dbReference>
<dbReference type="PRINTS" id="PR00397">
    <property type="entry name" value="SIROHAEM"/>
</dbReference>
<dbReference type="InterPro" id="IPR006067">
    <property type="entry name" value="NO2/SO3_Rdtase_4Fe4S_dom"/>
</dbReference>